<feature type="compositionally biased region" description="Polar residues" evidence="1">
    <location>
        <begin position="458"/>
        <end position="491"/>
    </location>
</feature>
<feature type="region of interest" description="Disordered" evidence="1">
    <location>
        <begin position="714"/>
        <end position="766"/>
    </location>
</feature>
<proteinExistence type="predicted"/>
<feature type="compositionally biased region" description="Low complexity" evidence="1">
    <location>
        <begin position="577"/>
        <end position="589"/>
    </location>
</feature>
<feature type="region of interest" description="Disordered" evidence="1">
    <location>
        <begin position="433"/>
        <end position="493"/>
    </location>
</feature>
<evidence type="ECO:0000313" key="2">
    <source>
        <dbReference type="EMBL" id="KAK7453929.1"/>
    </source>
</evidence>
<organism evidence="2 3">
    <name type="scientific">Marasmiellus scandens</name>
    <dbReference type="NCBI Taxonomy" id="2682957"/>
    <lineage>
        <taxon>Eukaryota</taxon>
        <taxon>Fungi</taxon>
        <taxon>Dikarya</taxon>
        <taxon>Basidiomycota</taxon>
        <taxon>Agaricomycotina</taxon>
        <taxon>Agaricomycetes</taxon>
        <taxon>Agaricomycetidae</taxon>
        <taxon>Agaricales</taxon>
        <taxon>Marasmiineae</taxon>
        <taxon>Omphalotaceae</taxon>
        <taxon>Marasmiellus</taxon>
    </lineage>
</organism>
<evidence type="ECO:0000256" key="1">
    <source>
        <dbReference type="SAM" id="MobiDB-lite"/>
    </source>
</evidence>
<accession>A0ABR1JAW7</accession>
<sequence>MTFLQWSTSRSPIQVLPVELVSYVFELGTHGSSNTGRDSAFNVDSVKAPLVYTSVCKHWRKVALSTPSLWTSLCITVGSVEQFSLAGPEKEPQALNTAHLTSYLTLSRKYPVDILIDARDMEWDFYEPEIPSMTDGTNYTAPFSPENMKIVLDILIPHLSRWRSVDILTDTWAPMYAALNQLNGALTTYGAPKLESLTLMRCNDFISHSSHFEPRGMREPALFNFPEPVPNKDKVNGKTTDESSPMLPRLRKLILRGVHVDWDSFAALLPPAPTNLSPCFSPFRESFSPYSASSRVAHALETIELSSHSLNVRPTLSQFQKIIATSTASLRKLVLSGSGIILPSERLEAAKGDDLTSINFINRFRAGSPSLMQQLISLPHLHELVLGYRSANTFDVPNFLAILDAPNVRVLTLEDTSHPGEVEDVDATRLLEYAAGPPQPPSPRNRAASTGILDGTGYYTSSSSPHAGRSSWSEGVESSNTSQHRQTSGSLSGLRMISPSFPLLDTLVLKGVKASPEAFRTFFMSVPELTTLEIAGMTRPMDVFSALVPSSIPTTPSGFDLFRFSSSPPRRHSETISPRSPLSPTTPTLASTFSINTTTPFSNNVASYMYPCPRLQTCIIRSSTFVASDLDFLVQHLVAARCKQALYKADHDSPSRLSLRTLQPLERVDIHLDTEGHDVLDPTHAQMSIGCSAFAVPSAFNVLTALNSSRVLATSQKPNPKNKCTGPPEVETNYREDGTSSSSGGDSDSGDDTESEFDPASDSGSDCDEILVGAWLIDEAGRATKVNSSGPARVSSHKCRDRGTLLRIFTPYFDTGVDDADVEESDFRMGQLELDGETGSWCTRNQSLWGEMEAFSYGGIFNDPQFDAQYGMG</sequence>
<keyword evidence="3" id="KW-1185">Reference proteome</keyword>
<name>A0ABR1JAW7_9AGAR</name>
<dbReference type="Proteomes" id="UP001498398">
    <property type="component" value="Unassembled WGS sequence"/>
</dbReference>
<evidence type="ECO:0008006" key="4">
    <source>
        <dbReference type="Google" id="ProtNLM"/>
    </source>
</evidence>
<dbReference type="EMBL" id="JBANRG010000025">
    <property type="protein sequence ID" value="KAK7453929.1"/>
    <property type="molecule type" value="Genomic_DNA"/>
</dbReference>
<dbReference type="SUPFAM" id="SSF52047">
    <property type="entry name" value="RNI-like"/>
    <property type="match status" value="1"/>
</dbReference>
<feature type="region of interest" description="Disordered" evidence="1">
    <location>
        <begin position="567"/>
        <end position="589"/>
    </location>
</feature>
<gene>
    <name evidence="2" type="ORF">VKT23_011441</name>
</gene>
<evidence type="ECO:0000313" key="3">
    <source>
        <dbReference type="Proteomes" id="UP001498398"/>
    </source>
</evidence>
<feature type="compositionally biased region" description="Acidic residues" evidence="1">
    <location>
        <begin position="748"/>
        <end position="766"/>
    </location>
</feature>
<comment type="caution">
    <text evidence="2">The sequence shown here is derived from an EMBL/GenBank/DDBJ whole genome shotgun (WGS) entry which is preliminary data.</text>
</comment>
<reference evidence="2 3" key="1">
    <citation type="submission" date="2024-01" db="EMBL/GenBank/DDBJ databases">
        <title>A draft genome for the cacao thread blight pathogen Marasmiellus scandens.</title>
        <authorList>
            <person name="Baruah I.K."/>
            <person name="Leung J."/>
            <person name="Bukari Y."/>
            <person name="Amoako-Attah I."/>
            <person name="Meinhardt L.W."/>
            <person name="Bailey B.A."/>
            <person name="Cohen S.P."/>
        </authorList>
    </citation>
    <scope>NUCLEOTIDE SEQUENCE [LARGE SCALE GENOMIC DNA]</scope>
    <source>
        <strain evidence="2 3">GH-19</strain>
    </source>
</reference>
<dbReference type="InterPro" id="IPR032675">
    <property type="entry name" value="LRR_dom_sf"/>
</dbReference>
<dbReference type="Gene3D" id="1.20.1280.50">
    <property type="match status" value="1"/>
</dbReference>
<dbReference type="Gene3D" id="3.80.10.10">
    <property type="entry name" value="Ribonuclease Inhibitor"/>
    <property type="match status" value="1"/>
</dbReference>
<protein>
    <recommendedName>
        <fullName evidence="4">F-box domain-containing protein</fullName>
    </recommendedName>
</protein>